<dbReference type="SUPFAM" id="SSF53850">
    <property type="entry name" value="Periplasmic binding protein-like II"/>
    <property type="match status" value="1"/>
</dbReference>
<name>A0ABT3P1W3_9PROT</name>
<keyword evidence="4" id="KW-0804">Transcription</keyword>
<dbReference type="InterPro" id="IPR005119">
    <property type="entry name" value="LysR_subst-bd"/>
</dbReference>
<dbReference type="EMBL" id="JAPFQI010000036">
    <property type="protein sequence ID" value="MCW8088391.1"/>
    <property type="molecule type" value="Genomic_DNA"/>
</dbReference>
<dbReference type="PANTHER" id="PTHR30537:SF26">
    <property type="entry name" value="GLYCINE CLEAVAGE SYSTEM TRANSCRIPTIONAL ACTIVATOR"/>
    <property type="match status" value="1"/>
</dbReference>
<dbReference type="Gene3D" id="3.40.190.10">
    <property type="entry name" value="Periplasmic binding protein-like II"/>
    <property type="match status" value="2"/>
</dbReference>
<keyword evidence="7" id="KW-1185">Reference proteome</keyword>
<evidence type="ECO:0000313" key="6">
    <source>
        <dbReference type="EMBL" id="MCW8088391.1"/>
    </source>
</evidence>
<evidence type="ECO:0000256" key="4">
    <source>
        <dbReference type="ARBA" id="ARBA00023163"/>
    </source>
</evidence>
<keyword evidence="3" id="KW-0238">DNA-binding</keyword>
<sequence length="315" mass="34264">MRRTLPPLTALRAFEAAARHMSFQTAAAELAVTPTAISHQIRELEEACGQPLFRRRPRPLVLTDAGHRLFPVVRDGLDAFADAVAAIQATKPAKEDLRPLRVTATNAFTHLWLVPRLSLWRAAQPVLPLEVIGTDAALDLRPGGEADVAIRYTRAPPPGLAAREILRDRFWPVASPALLAHGTPITHPADLLQHTLIHAEWAPDPSAPTWERWLSTARHNDPDVPDLGATRGLHFREELHAIRAAIAGQGVAICSDVLVARDLKAGLLVVAHDLPLAGYGFYVVHARDHPRLAAIEAFVAWVRTATTDTDQGAAA</sequence>
<organism evidence="6 7">
    <name type="scientific">Sabulicella glaciei</name>
    <dbReference type="NCBI Taxonomy" id="2984948"/>
    <lineage>
        <taxon>Bacteria</taxon>
        <taxon>Pseudomonadati</taxon>
        <taxon>Pseudomonadota</taxon>
        <taxon>Alphaproteobacteria</taxon>
        <taxon>Acetobacterales</taxon>
        <taxon>Acetobacteraceae</taxon>
        <taxon>Sabulicella</taxon>
    </lineage>
</organism>
<comment type="caution">
    <text evidence="6">The sequence shown here is derived from an EMBL/GenBank/DDBJ whole genome shotgun (WGS) entry which is preliminary data.</text>
</comment>
<dbReference type="PROSITE" id="PS50931">
    <property type="entry name" value="HTH_LYSR"/>
    <property type="match status" value="1"/>
</dbReference>
<dbReference type="InterPro" id="IPR000847">
    <property type="entry name" value="LysR_HTH_N"/>
</dbReference>
<gene>
    <name evidence="6" type="ORF">OF850_22680</name>
</gene>
<keyword evidence="2" id="KW-0805">Transcription regulation</keyword>
<dbReference type="Gene3D" id="1.10.10.10">
    <property type="entry name" value="Winged helix-like DNA-binding domain superfamily/Winged helix DNA-binding domain"/>
    <property type="match status" value="1"/>
</dbReference>
<proteinExistence type="inferred from homology"/>
<evidence type="ECO:0000256" key="3">
    <source>
        <dbReference type="ARBA" id="ARBA00023125"/>
    </source>
</evidence>
<reference evidence="6 7" key="1">
    <citation type="submission" date="2022-10" db="EMBL/GenBank/DDBJ databases">
        <title>Roseococcus glaciei nov., sp. nov., isolated from glacier.</title>
        <authorList>
            <person name="Liu Q."/>
            <person name="Xin Y.-H."/>
        </authorList>
    </citation>
    <scope>NUCLEOTIDE SEQUENCE [LARGE SCALE GENOMIC DNA]</scope>
    <source>
        <strain evidence="6 7">MDT2-1-1</strain>
    </source>
</reference>
<dbReference type="Pfam" id="PF03466">
    <property type="entry name" value="LysR_substrate"/>
    <property type="match status" value="1"/>
</dbReference>
<protein>
    <submittedName>
        <fullName evidence="6">LysR substrate-binding domain-containing protein</fullName>
    </submittedName>
</protein>
<evidence type="ECO:0000256" key="1">
    <source>
        <dbReference type="ARBA" id="ARBA00009437"/>
    </source>
</evidence>
<dbReference type="InterPro" id="IPR058163">
    <property type="entry name" value="LysR-type_TF_proteobact-type"/>
</dbReference>
<dbReference type="Proteomes" id="UP001526430">
    <property type="component" value="Unassembled WGS sequence"/>
</dbReference>
<evidence type="ECO:0000256" key="2">
    <source>
        <dbReference type="ARBA" id="ARBA00023015"/>
    </source>
</evidence>
<dbReference type="Pfam" id="PF00126">
    <property type="entry name" value="HTH_1"/>
    <property type="match status" value="1"/>
</dbReference>
<evidence type="ECO:0000313" key="7">
    <source>
        <dbReference type="Proteomes" id="UP001526430"/>
    </source>
</evidence>
<accession>A0ABT3P1W3</accession>
<dbReference type="InterPro" id="IPR036390">
    <property type="entry name" value="WH_DNA-bd_sf"/>
</dbReference>
<dbReference type="PANTHER" id="PTHR30537">
    <property type="entry name" value="HTH-TYPE TRANSCRIPTIONAL REGULATOR"/>
    <property type="match status" value="1"/>
</dbReference>
<comment type="similarity">
    <text evidence="1">Belongs to the LysR transcriptional regulatory family.</text>
</comment>
<evidence type="ECO:0000259" key="5">
    <source>
        <dbReference type="PROSITE" id="PS50931"/>
    </source>
</evidence>
<feature type="domain" description="HTH lysR-type" evidence="5">
    <location>
        <begin position="6"/>
        <end position="63"/>
    </location>
</feature>
<dbReference type="SUPFAM" id="SSF46785">
    <property type="entry name" value="Winged helix' DNA-binding domain"/>
    <property type="match status" value="1"/>
</dbReference>
<dbReference type="InterPro" id="IPR036388">
    <property type="entry name" value="WH-like_DNA-bd_sf"/>
</dbReference>
<dbReference type="CDD" id="cd08432">
    <property type="entry name" value="PBP2_GcdR_TrpI_HvrB_AmpR_like"/>
    <property type="match status" value="1"/>
</dbReference>